<keyword evidence="2" id="KW-0808">Transferase</keyword>
<sequence>MKAFFELHRDLPREGPGEPADIHWAAHIAATPDNAEMADVGCGPGADIGSLLEVAPKGHVTALDKVGQFVAAARQRYVADARVTVLQADMARIMNSYDMIWCAGAVYFLGVTEALTRWRKSLQPGGVVAFSQACWFTDAPSARSKEYWDREYPDMTDEAGVLAQVADARYEVLGTRRLSDAAWEAYFGPIDARIAALRPEADTALAQILDEAEEEAACWRAHRAEYGYLLTVARPL</sequence>
<organism evidence="2 3">
    <name type="scientific">Sulfitobacter sediminilitoris</name>
    <dbReference type="NCBI Taxonomy" id="2698830"/>
    <lineage>
        <taxon>Bacteria</taxon>
        <taxon>Pseudomonadati</taxon>
        <taxon>Pseudomonadota</taxon>
        <taxon>Alphaproteobacteria</taxon>
        <taxon>Rhodobacterales</taxon>
        <taxon>Roseobacteraceae</taxon>
        <taxon>Sulfitobacter</taxon>
    </lineage>
</organism>
<dbReference type="EMBL" id="JAABNT010000001">
    <property type="protein sequence ID" value="NEK20920.1"/>
    <property type="molecule type" value="Genomic_DNA"/>
</dbReference>
<dbReference type="CDD" id="cd02440">
    <property type="entry name" value="AdoMet_MTases"/>
    <property type="match status" value="1"/>
</dbReference>
<reference evidence="2 3" key="1">
    <citation type="submission" date="2020-01" db="EMBL/GenBank/DDBJ databases">
        <title>Sulfitobacter sediminilitoris sp. nov., isolated from a tidal flat.</title>
        <authorList>
            <person name="Park S."/>
            <person name="Yoon J.-H."/>
        </authorList>
    </citation>
    <scope>NUCLEOTIDE SEQUENCE [LARGE SCALE GENOMIC DNA]</scope>
    <source>
        <strain evidence="2 3">JBTF-M27</strain>
    </source>
</reference>
<evidence type="ECO:0000259" key="1">
    <source>
        <dbReference type="Pfam" id="PF13649"/>
    </source>
</evidence>
<dbReference type="Gene3D" id="3.40.50.150">
    <property type="entry name" value="Vaccinia Virus protein VP39"/>
    <property type="match status" value="1"/>
</dbReference>
<protein>
    <submittedName>
        <fullName evidence="2">Methyltransferase domain-containing protein</fullName>
    </submittedName>
</protein>
<evidence type="ECO:0000313" key="3">
    <source>
        <dbReference type="Proteomes" id="UP000468591"/>
    </source>
</evidence>
<dbReference type="InterPro" id="IPR041698">
    <property type="entry name" value="Methyltransf_25"/>
</dbReference>
<dbReference type="Pfam" id="PF13649">
    <property type="entry name" value="Methyltransf_25"/>
    <property type="match status" value="1"/>
</dbReference>
<dbReference type="GO" id="GO:0032259">
    <property type="term" value="P:methylation"/>
    <property type="evidence" value="ECO:0007669"/>
    <property type="project" value="UniProtKB-KW"/>
</dbReference>
<name>A0A6P0C671_9RHOB</name>
<accession>A0A6P0C671</accession>
<keyword evidence="2" id="KW-0489">Methyltransferase</keyword>
<dbReference type="GO" id="GO:0008168">
    <property type="term" value="F:methyltransferase activity"/>
    <property type="evidence" value="ECO:0007669"/>
    <property type="project" value="UniProtKB-KW"/>
</dbReference>
<gene>
    <name evidence="2" type="ORF">GV827_00700</name>
</gene>
<dbReference type="Proteomes" id="UP000468591">
    <property type="component" value="Unassembled WGS sequence"/>
</dbReference>
<keyword evidence="3" id="KW-1185">Reference proteome</keyword>
<proteinExistence type="predicted"/>
<comment type="caution">
    <text evidence="2">The sequence shown here is derived from an EMBL/GenBank/DDBJ whole genome shotgun (WGS) entry which is preliminary data.</text>
</comment>
<evidence type="ECO:0000313" key="2">
    <source>
        <dbReference type="EMBL" id="NEK20920.1"/>
    </source>
</evidence>
<dbReference type="InterPro" id="IPR029063">
    <property type="entry name" value="SAM-dependent_MTases_sf"/>
</dbReference>
<dbReference type="SUPFAM" id="SSF53335">
    <property type="entry name" value="S-adenosyl-L-methionine-dependent methyltransferases"/>
    <property type="match status" value="1"/>
</dbReference>
<dbReference type="AlphaFoldDB" id="A0A6P0C671"/>
<feature type="domain" description="Methyltransferase" evidence="1">
    <location>
        <begin position="39"/>
        <end position="126"/>
    </location>
</feature>